<gene>
    <name evidence="7 8" type="primary">rpsN</name>
    <name evidence="8" type="ORF">PsAD2_00466</name>
</gene>
<dbReference type="GO" id="GO:0019843">
    <property type="term" value="F:rRNA binding"/>
    <property type="evidence" value="ECO:0007669"/>
    <property type="project" value="UniProtKB-UniRule"/>
</dbReference>
<evidence type="ECO:0000256" key="7">
    <source>
        <dbReference type="HAMAP-Rule" id="MF_00537"/>
    </source>
</evidence>
<keyword evidence="4 7" id="KW-0687">Ribonucleoprotein</keyword>
<dbReference type="OrthoDB" id="9810484at2"/>
<evidence type="ECO:0000256" key="4">
    <source>
        <dbReference type="ARBA" id="ARBA00023274"/>
    </source>
</evidence>
<dbReference type="InterPro" id="IPR018271">
    <property type="entry name" value="Ribosomal_uS14_CS"/>
</dbReference>
<proteinExistence type="inferred from homology"/>
<dbReference type="PANTHER" id="PTHR19836">
    <property type="entry name" value="30S RIBOSOMAL PROTEIN S14"/>
    <property type="match status" value="1"/>
</dbReference>
<keyword evidence="9" id="KW-1185">Reference proteome</keyword>
<dbReference type="FunFam" id="1.10.287.1480:FF:000001">
    <property type="entry name" value="30S ribosomal protein S14"/>
    <property type="match status" value="1"/>
</dbReference>
<dbReference type="InterPro" id="IPR023036">
    <property type="entry name" value="Ribosomal_uS14_bac/plastid"/>
</dbReference>
<reference evidence="8 9" key="1">
    <citation type="journal article" date="2016" name="Front. Microbiol.">
        <title>Comparative Genomic Analysis Reveals a Diverse Repertoire of Genes Involved in Prokaryote-Eukaryote Interactions within the Pseudovibrio Genus.</title>
        <authorList>
            <person name="Romano S."/>
            <person name="Fernandez-Guerra A."/>
            <person name="Reen F.J."/>
            <person name="Glockner F.O."/>
            <person name="Crowley S.P."/>
            <person name="O'Sullivan O."/>
            <person name="Cotter P.D."/>
            <person name="Adams C."/>
            <person name="Dobson A.D."/>
            <person name="O'Gara F."/>
        </authorList>
    </citation>
    <scope>NUCLEOTIDE SEQUENCE [LARGE SCALE GENOMIC DNA]</scope>
    <source>
        <strain evidence="8 9">Ad2</strain>
    </source>
</reference>
<dbReference type="GO" id="GO:0015935">
    <property type="term" value="C:small ribosomal subunit"/>
    <property type="evidence" value="ECO:0007669"/>
    <property type="project" value="TreeGrafter"/>
</dbReference>
<dbReference type="Pfam" id="PF00253">
    <property type="entry name" value="Ribosomal_S14"/>
    <property type="match status" value="1"/>
</dbReference>
<accession>A0A166AJ32</accession>
<dbReference type="SUPFAM" id="SSF57716">
    <property type="entry name" value="Glucocorticoid receptor-like (DNA-binding domain)"/>
    <property type="match status" value="1"/>
</dbReference>
<dbReference type="Gene3D" id="1.10.287.1480">
    <property type="match status" value="1"/>
</dbReference>
<dbReference type="PANTHER" id="PTHR19836:SF19">
    <property type="entry name" value="SMALL RIBOSOMAL SUBUNIT PROTEIN US14M"/>
    <property type="match status" value="1"/>
</dbReference>
<dbReference type="PATRIC" id="fig|989403.3.peg.492"/>
<dbReference type="GO" id="GO:0006412">
    <property type="term" value="P:translation"/>
    <property type="evidence" value="ECO:0007669"/>
    <property type="project" value="UniProtKB-UniRule"/>
</dbReference>
<keyword evidence="3 7" id="KW-0689">Ribosomal protein</keyword>
<evidence type="ECO:0000256" key="6">
    <source>
        <dbReference type="ARBA" id="ARBA00047110"/>
    </source>
</evidence>
<sequence length="101" mass="11504">MAKKSAVEKNKRREQLVSKFAAKRAALKAMAKDESLSLEERFTARLQLAKLPRNSAPTRVRNRCEVTGRPRGYYRKLKMSRIALRELGSMGKIPGLVKSSW</sequence>
<comment type="subunit">
    <text evidence="6 7">Part of the 30S ribosomal subunit. Contacts proteins S3 and S10.</text>
</comment>
<dbReference type="HAMAP" id="MF_00537">
    <property type="entry name" value="Ribosomal_uS14_1"/>
    <property type="match status" value="1"/>
</dbReference>
<dbReference type="InterPro" id="IPR001209">
    <property type="entry name" value="Ribosomal_uS14"/>
</dbReference>
<evidence type="ECO:0000256" key="3">
    <source>
        <dbReference type="ARBA" id="ARBA00022980"/>
    </source>
</evidence>
<evidence type="ECO:0000256" key="2">
    <source>
        <dbReference type="ARBA" id="ARBA00009083"/>
    </source>
</evidence>
<protein>
    <recommendedName>
        <fullName evidence="5 7">Small ribosomal subunit protein uS14</fullName>
    </recommendedName>
</protein>
<dbReference type="Proteomes" id="UP000076577">
    <property type="component" value="Unassembled WGS sequence"/>
</dbReference>
<comment type="similarity">
    <text evidence="2 7">Belongs to the universal ribosomal protein uS14 family.</text>
</comment>
<evidence type="ECO:0000313" key="8">
    <source>
        <dbReference type="EMBL" id="KZL21180.1"/>
    </source>
</evidence>
<dbReference type="GO" id="GO:0003735">
    <property type="term" value="F:structural constituent of ribosome"/>
    <property type="evidence" value="ECO:0007669"/>
    <property type="project" value="InterPro"/>
</dbReference>
<dbReference type="STRING" id="989403.SAMN05421798_10570"/>
<dbReference type="PROSITE" id="PS00527">
    <property type="entry name" value="RIBOSOMAL_S14"/>
    <property type="match status" value="1"/>
</dbReference>
<comment type="caution">
    <text evidence="8">The sequence shown here is derived from an EMBL/GenBank/DDBJ whole genome shotgun (WGS) entry which is preliminary data.</text>
</comment>
<dbReference type="EMBL" id="LMCB01000004">
    <property type="protein sequence ID" value="KZL21180.1"/>
    <property type="molecule type" value="Genomic_DNA"/>
</dbReference>
<dbReference type="NCBIfam" id="NF006477">
    <property type="entry name" value="PRK08881.1"/>
    <property type="match status" value="1"/>
</dbReference>
<evidence type="ECO:0000256" key="5">
    <source>
        <dbReference type="ARBA" id="ARBA00035167"/>
    </source>
</evidence>
<comment type="function">
    <text evidence="1 7">Binds 16S rRNA, required for the assembly of 30S particles and may also be responsible for determining the conformation of the 16S rRNA at the A site.</text>
</comment>
<keyword evidence="7" id="KW-0699">rRNA-binding</keyword>
<dbReference type="GO" id="GO:0005737">
    <property type="term" value="C:cytoplasm"/>
    <property type="evidence" value="ECO:0007669"/>
    <property type="project" value="UniProtKB-ARBA"/>
</dbReference>
<evidence type="ECO:0000256" key="1">
    <source>
        <dbReference type="ARBA" id="ARBA00003686"/>
    </source>
</evidence>
<evidence type="ECO:0000313" key="9">
    <source>
        <dbReference type="Proteomes" id="UP000076577"/>
    </source>
</evidence>
<dbReference type="RefSeq" id="WP_068001600.1">
    <property type="nucleotide sequence ID" value="NZ_FOFM01000005.1"/>
</dbReference>
<keyword evidence="7" id="KW-0694">RNA-binding</keyword>
<dbReference type="AlphaFoldDB" id="A0A166AJ32"/>
<organism evidence="8 9">
    <name type="scientific">Pseudovibrio axinellae</name>
    <dbReference type="NCBI Taxonomy" id="989403"/>
    <lineage>
        <taxon>Bacteria</taxon>
        <taxon>Pseudomonadati</taxon>
        <taxon>Pseudomonadota</taxon>
        <taxon>Alphaproteobacteria</taxon>
        <taxon>Hyphomicrobiales</taxon>
        <taxon>Stappiaceae</taxon>
        <taxon>Pseudovibrio</taxon>
    </lineage>
</organism>
<name>A0A166AJ32_9HYPH</name>